<dbReference type="RefSeq" id="WP_200393262.1">
    <property type="nucleotide sequence ID" value="NZ_CP066831.1"/>
</dbReference>
<organism evidence="2 3">
    <name type="scientific">Streptomyces liliifuscus</name>
    <dbReference type="NCBI Taxonomy" id="2797636"/>
    <lineage>
        <taxon>Bacteria</taxon>
        <taxon>Bacillati</taxon>
        <taxon>Actinomycetota</taxon>
        <taxon>Actinomycetes</taxon>
        <taxon>Kitasatosporales</taxon>
        <taxon>Streptomycetaceae</taxon>
        <taxon>Streptomyces</taxon>
    </lineage>
</organism>
<accession>A0A7T7HZK4</accession>
<evidence type="ECO:0000313" key="2">
    <source>
        <dbReference type="EMBL" id="QQM38098.1"/>
    </source>
</evidence>
<dbReference type="PANTHER" id="PTHR33164">
    <property type="entry name" value="TRANSCRIPTIONAL REGULATOR, MARR FAMILY"/>
    <property type="match status" value="1"/>
</dbReference>
<dbReference type="Proteomes" id="UP000595636">
    <property type="component" value="Chromosome"/>
</dbReference>
<dbReference type="InterPro" id="IPR036390">
    <property type="entry name" value="WH_DNA-bd_sf"/>
</dbReference>
<keyword evidence="3" id="KW-1185">Reference proteome</keyword>
<dbReference type="PANTHER" id="PTHR33164:SF43">
    <property type="entry name" value="HTH-TYPE TRANSCRIPTIONAL REPRESSOR YETL"/>
    <property type="match status" value="1"/>
</dbReference>
<dbReference type="PROSITE" id="PS50995">
    <property type="entry name" value="HTH_MARR_2"/>
    <property type="match status" value="1"/>
</dbReference>
<dbReference type="GO" id="GO:0006950">
    <property type="term" value="P:response to stress"/>
    <property type="evidence" value="ECO:0007669"/>
    <property type="project" value="TreeGrafter"/>
</dbReference>
<dbReference type="PRINTS" id="PR00598">
    <property type="entry name" value="HTHMARR"/>
</dbReference>
<reference evidence="2 3" key="1">
    <citation type="submission" date="2020-12" db="EMBL/GenBank/DDBJ databases">
        <title>A novel species.</title>
        <authorList>
            <person name="Li K."/>
        </authorList>
    </citation>
    <scope>NUCLEOTIDE SEQUENCE [LARGE SCALE GENOMIC DNA]</scope>
    <source>
        <strain evidence="2 3">ZYC-3</strain>
    </source>
</reference>
<dbReference type="Pfam" id="PF12802">
    <property type="entry name" value="MarR_2"/>
    <property type="match status" value="1"/>
</dbReference>
<dbReference type="KEGG" id="slf:JEQ17_00335"/>
<dbReference type="AlphaFoldDB" id="A0A7T7HZK4"/>
<gene>
    <name evidence="2" type="ORF">JEQ17_00335</name>
</gene>
<dbReference type="EMBL" id="CP066831">
    <property type="protein sequence ID" value="QQM38098.1"/>
    <property type="molecule type" value="Genomic_DNA"/>
</dbReference>
<name>A0A7T7HZK4_9ACTN</name>
<protein>
    <submittedName>
        <fullName evidence="2">MarR family transcriptional regulator</fullName>
    </submittedName>
</protein>
<dbReference type="Gene3D" id="1.10.10.10">
    <property type="entry name" value="Winged helix-like DNA-binding domain superfamily/Winged helix DNA-binding domain"/>
    <property type="match status" value="1"/>
</dbReference>
<dbReference type="InterPro" id="IPR000835">
    <property type="entry name" value="HTH_MarR-typ"/>
</dbReference>
<dbReference type="GO" id="GO:0003700">
    <property type="term" value="F:DNA-binding transcription factor activity"/>
    <property type="evidence" value="ECO:0007669"/>
    <property type="project" value="InterPro"/>
</dbReference>
<evidence type="ECO:0000259" key="1">
    <source>
        <dbReference type="PROSITE" id="PS50995"/>
    </source>
</evidence>
<feature type="domain" description="HTH marR-type" evidence="1">
    <location>
        <begin position="14"/>
        <end position="146"/>
    </location>
</feature>
<dbReference type="SMART" id="SM00347">
    <property type="entry name" value="HTH_MARR"/>
    <property type="match status" value="1"/>
</dbReference>
<sequence>MTRNNEELVEPNALDRVTWALRRAELAVLALKEQRLRPLGLAASHYTLLMSVHSDPGLTGAELARRLNVTPQAVASLVARLESRDQLERREHPRHRHVQELHLTDTGREILRAADKVIAGIELQITGGLGPRESAQLRGLLDRVAETVRED</sequence>
<dbReference type="InterPro" id="IPR036388">
    <property type="entry name" value="WH-like_DNA-bd_sf"/>
</dbReference>
<proteinExistence type="predicted"/>
<evidence type="ECO:0000313" key="3">
    <source>
        <dbReference type="Proteomes" id="UP000595636"/>
    </source>
</evidence>
<dbReference type="InterPro" id="IPR039422">
    <property type="entry name" value="MarR/SlyA-like"/>
</dbReference>
<dbReference type="SUPFAM" id="SSF46785">
    <property type="entry name" value="Winged helix' DNA-binding domain"/>
    <property type="match status" value="1"/>
</dbReference>